<dbReference type="EMBL" id="FMSV02000512">
    <property type="protein sequence ID" value="SEH06995.1"/>
    <property type="molecule type" value="Genomic_DNA"/>
</dbReference>
<name>A0A1H6FD93_9GAMM</name>
<dbReference type="OrthoDB" id="9799383at2"/>
<dbReference type="AlphaFoldDB" id="A0A1H6FD93"/>
<dbReference type="RefSeq" id="WP_103920713.1">
    <property type="nucleotide sequence ID" value="NZ_FMSV02000512.1"/>
</dbReference>
<keyword evidence="1" id="KW-1133">Transmembrane helix</keyword>
<evidence type="ECO:0000313" key="4">
    <source>
        <dbReference type="Proteomes" id="UP000236724"/>
    </source>
</evidence>
<dbReference type="Proteomes" id="UP000236724">
    <property type="component" value="Unassembled WGS sequence"/>
</dbReference>
<dbReference type="Pfam" id="PF11127">
    <property type="entry name" value="YgaP-like_TM"/>
    <property type="match status" value="1"/>
</dbReference>
<dbReference type="InterPro" id="IPR021309">
    <property type="entry name" value="YgaP-like_TM"/>
</dbReference>
<keyword evidence="4" id="KW-1185">Reference proteome</keyword>
<sequence>MKLNNIIFAMAGSFVLLSLVLGASGSPIYQHEYWLFLAAFVGLNLFQSAFTGFCPAAMILKKLGVQE</sequence>
<gene>
    <name evidence="3" type="ORF">MBHS_02861</name>
</gene>
<keyword evidence="1" id="KW-0472">Membrane</keyword>
<proteinExistence type="predicted"/>
<feature type="transmembrane region" description="Helical" evidence="1">
    <location>
        <begin position="32"/>
        <end position="60"/>
    </location>
</feature>
<protein>
    <recommendedName>
        <fullName evidence="2">Inner membrane protein YgaP-like transmembrane domain-containing protein</fullName>
    </recommendedName>
</protein>
<evidence type="ECO:0000313" key="3">
    <source>
        <dbReference type="EMBL" id="SEH06995.1"/>
    </source>
</evidence>
<reference evidence="3 4" key="1">
    <citation type="submission" date="2016-10" db="EMBL/GenBank/DDBJ databases">
        <authorList>
            <person name="de Groot N.N."/>
        </authorList>
    </citation>
    <scope>NUCLEOTIDE SEQUENCE [LARGE SCALE GENOMIC DNA]</scope>
    <source>
        <strain evidence="3">MBHS1</strain>
    </source>
</reference>
<evidence type="ECO:0000256" key="1">
    <source>
        <dbReference type="SAM" id="Phobius"/>
    </source>
</evidence>
<keyword evidence="1" id="KW-0812">Transmembrane</keyword>
<accession>A0A1H6FD93</accession>
<evidence type="ECO:0000259" key="2">
    <source>
        <dbReference type="Pfam" id="PF11127"/>
    </source>
</evidence>
<feature type="domain" description="Inner membrane protein YgaP-like transmembrane" evidence="2">
    <location>
        <begin position="3"/>
        <end position="61"/>
    </location>
</feature>
<dbReference type="Gene3D" id="6.10.140.1340">
    <property type="match status" value="1"/>
</dbReference>
<organism evidence="3 4">
    <name type="scientific">Candidatus Venteria ishoeyi</name>
    <dbReference type="NCBI Taxonomy" id="1899563"/>
    <lineage>
        <taxon>Bacteria</taxon>
        <taxon>Pseudomonadati</taxon>
        <taxon>Pseudomonadota</taxon>
        <taxon>Gammaproteobacteria</taxon>
        <taxon>Thiotrichales</taxon>
        <taxon>Thiotrichaceae</taxon>
        <taxon>Venteria</taxon>
    </lineage>
</organism>